<accession>A0A8H3FJ90</accession>
<sequence length="273" mass="26827">MRFSTATPFSTALVLVSFFQAISALTLSAYQPIDGFSAACTNAYNTPLTDCSSSDFEGQGCSAKCIGFLDNLRNTLLDVCAGTVVYPNTLIGLFFDGEGVQTLCSNAGGSSSSSEGGGGVGQSGGQDGAYGIQSTAGAASASSTSTSTSSIASILQVAATSSTPQAAATSLTPQAAATSSTTTTVPTTVTPEPTTTSVAVVGTTVTPASPSDTSTSTSRTKSYTSTSSTSTSTGNGNGGGTPLDIVSSACHDAAVSVWLFALLAGSAGVAWLL</sequence>
<protein>
    <submittedName>
        <fullName evidence="3">Uncharacterized protein</fullName>
    </submittedName>
</protein>
<name>A0A8H3FJ90_9LECA</name>
<evidence type="ECO:0000256" key="2">
    <source>
        <dbReference type="SAM" id="SignalP"/>
    </source>
</evidence>
<dbReference type="EMBL" id="CAJPDR010000175">
    <property type="protein sequence ID" value="CAF9923792.1"/>
    <property type="molecule type" value="Genomic_DNA"/>
</dbReference>
<feature type="signal peptide" evidence="2">
    <location>
        <begin position="1"/>
        <end position="24"/>
    </location>
</feature>
<proteinExistence type="predicted"/>
<feature type="region of interest" description="Disordered" evidence="1">
    <location>
        <begin position="107"/>
        <end position="128"/>
    </location>
</feature>
<feature type="compositionally biased region" description="Low complexity" evidence="1">
    <location>
        <begin position="170"/>
        <end position="233"/>
    </location>
</feature>
<dbReference type="AlphaFoldDB" id="A0A8H3FJ90"/>
<feature type="compositionally biased region" description="Gly residues" evidence="1">
    <location>
        <begin position="115"/>
        <end position="128"/>
    </location>
</feature>
<evidence type="ECO:0000313" key="4">
    <source>
        <dbReference type="Proteomes" id="UP000664203"/>
    </source>
</evidence>
<feature type="chain" id="PRO_5034711677" evidence="2">
    <location>
        <begin position="25"/>
        <end position="273"/>
    </location>
</feature>
<reference evidence="3" key="1">
    <citation type="submission" date="2021-03" db="EMBL/GenBank/DDBJ databases">
        <authorList>
            <person name="Tagirdzhanova G."/>
        </authorList>
    </citation>
    <scope>NUCLEOTIDE SEQUENCE</scope>
</reference>
<keyword evidence="2" id="KW-0732">Signal</keyword>
<feature type="region of interest" description="Disordered" evidence="1">
    <location>
        <begin position="170"/>
        <end position="238"/>
    </location>
</feature>
<gene>
    <name evidence="3" type="ORF">ALECFALPRED_002548</name>
</gene>
<evidence type="ECO:0000313" key="3">
    <source>
        <dbReference type="EMBL" id="CAF9923792.1"/>
    </source>
</evidence>
<dbReference type="Proteomes" id="UP000664203">
    <property type="component" value="Unassembled WGS sequence"/>
</dbReference>
<evidence type="ECO:0000256" key="1">
    <source>
        <dbReference type="SAM" id="MobiDB-lite"/>
    </source>
</evidence>
<dbReference type="OrthoDB" id="5427833at2759"/>
<organism evidence="3 4">
    <name type="scientific">Alectoria fallacina</name>
    <dbReference type="NCBI Taxonomy" id="1903189"/>
    <lineage>
        <taxon>Eukaryota</taxon>
        <taxon>Fungi</taxon>
        <taxon>Dikarya</taxon>
        <taxon>Ascomycota</taxon>
        <taxon>Pezizomycotina</taxon>
        <taxon>Lecanoromycetes</taxon>
        <taxon>OSLEUM clade</taxon>
        <taxon>Lecanoromycetidae</taxon>
        <taxon>Lecanorales</taxon>
        <taxon>Lecanorineae</taxon>
        <taxon>Parmeliaceae</taxon>
        <taxon>Alectoria</taxon>
    </lineage>
</organism>
<keyword evidence="4" id="KW-1185">Reference proteome</keyword>
<comment type="caution">
    <text evidence="3">The sequence shown here is derived from an EMBL/GenBank/DDBJ whole genome shotgun (WGS) entry which is preliminary data.</text>
</comment>